<dbReference type="Gene3D" id="3.40.50.150">
    <property type="entry name" value="Vaccinia Virus protein VP39"/>
    <property type="match status" value="1"/>
</dbReference>
<proteinExistence type="predicted"/>
<reference evidence="2 3" key="1">
    <citation type="journal article" date="2018" name="Arch. Microbiol.">
        <title>New insights into the metabolic potential of the phototrophic purple bacterium Rhodopila globiformis DSM 161(T) from its draft genome sequence and evidence for a vanadium-dependent nitrogenase.</title>
        <authorList>
            <person name="Imhoff J.F."/>
            <person name="Rahn T."/>
            <person name="Kunzel S."/>
            <person name="Neulinger S.C."/>
        </authorList>
    </citation>
    <scope>NUCLEOTIDE SEQUENCE [LARGE SCALE GENOMIC DNA]</scope>
    <source>
        <strain evidence="2 3">DSM 161</strain>
    </source>
</reference>
<comment type="caution">
    <text evidence="2">The sequence shown here is derived from an EMBL/GenBank/DDBJ whole genome shotgun (WGS) entry which is preliminary data.</text>
</comment>
<evidence type="ECO:0000313" key="2">
    <source>
        <dbReference type="EMBL" id="PPQ32073.1"/>
    </source>
</evidence>
<name>A0A2S6NBT4_RHOGL</name>
<dbReference type="Proteomes" id="UP000239724">
    <property type="component" value="Unassembled WGS sequence"/>
</dbReference>
<organism evidence="2 3">
    <name type="scientific">Rhodopila globiformis</name>
    <name type="common">Rhodopseudomonas globiformis</name>
    <dbReference type="NCBI Taxonomy" id="1071"/>
    <lineage>
        <taxon>Bacteria</taxon>
        <taxon>Pseudomonadati</taxon>
        <taxon>Pseudomonadota</taxon>
        <taxon>Alphaproteobacteria</taxon>
        <taxon>Acetobacterales</taxon>
        <taxon>Acetobacteraceae</taxon>
        <taxon>Rhodopila</taxon>
    </lineage>
</organism>
<accession>A0A2S6NBT4</accession>
<gene>
    <name evidence="2" type="ORF">CCS01_16060</name>
</gene>
<dbReference type="InterPro" id="IPR013216">
    <property type="entry name" value="Methyltransf_11"/>
</dbReference>
<dbReference type="AlphaFoldDB" id="A0A2S6NBT4"/>
<feature type="domain" description="Methyltransferase type 11" evidence="1">
    <location>
        <begin position="76"/>
        <end position="187"/>
    </location>
</feature>
<dbReference type="GO" id="GO:0008757">
    <property type="term" value="F:S-adenosylmethionine-dependent methyltransferase activity"/>
    <property type="evidence" value="ECO:0007669"/>
    <property type="project" value="InterPro"/>
</dbReference>
<dbReference type="InterPro" id="IPR029063">
    <property type="entry name" value="SAM-dependent_MTases_sf"/>
</dbReference>
<dbReference type="SUPFAM" id="SSF53335">
    <property type="entry name" value="S-adenosyl-L-methionine-dependent methyltransferases"/>
    <property type="match status" value="1"/>
</dbReference>
<sequence length="294" mass="32316">MISGGVVLTSMVCRYADFHQDWYVRWAEAMGLEVSIRDTKAEERNTHRKAWEWCAIAEALQERGLLRPGRSGIGFAVGTEPLASVFAAEGVSILGTDLASDPAGWSNTNQHASSLEELYHNGLVSRGVFDANVKFQPVDMKDLSVLSGLNADFVWSSCSFEHLGSLEAGLNFVLEAMQCVKPGGYAVHTTEYNVSSNSATLTSGPSVIYRRQDIESLSYALRSIGCALETPDFDPGSHRYDIEFDYPPYFYNGRKHIKLLLGQYVSTSMLLIIRKGEPPPADIAAAIETHLGKQ</sequence>
<evidence type="ECO:0000313" key="3">
    <source>
        <dbReference type="Proteomes" id="UP000239724"/>
    </source>
</evidence>
<protein>
    <recommendedName>
        <fullName evidence="1">Methyltransferase type 11 domain-containing protein</fullName>
    </recommendedName>
</protein>
<dbReference type="EMBL" id="NHRY01000175">
    <property type="protein sequence ID" value="PPQ32073.1"/>
    <property type="molecule type" value="Genomic_DNA"/>
</dbReference>
<evidence type="ECO:0000259" key="1">
    <source>
        <dbReference type="Pfam" id="PF08241"/>
    </source>
</evidence>
<keyword evidence="3" id="KW-1185">Reference proteome</keyword>
<dbReference type="Pfam" id="PF08241">
    <property type="entry name" value="Methyltransf_11"/>
    <property type="match status" value="1"/>
</dbReference>